<dbReference type="CDD" id="cd00090">
    <property type="entry name" value="HTH_ARSR"/>
    <property type="match status" value="1"/>
</dbReference>
<dbReference type="InterPro" id="IPR011991">
    <property type="entry name" value="ArsR-like_HTH"/>
</dbReference>
<gene>
    <name evidence="5" type="ORF">DFR27_0720</name>
</gene>
<dbReference type="GO" id="GO:0006355">
    <property type="term" value="P:regulation of DNA-templated transcription"/>
    <property type="evidence" value="ECO:0007669"/>
    <property type="project" value="UniProtKB-ARBA"/>
</dbReference>
<feature type="domain" description="HTH asnC-type" evidence="4">
    <location>
        <begin position="1"/>
        <end position="62"/>
    </location>
</feature>
<dbReference type="InterPro" id="IPR036388">
    <property type="entry name" value="WH-like_DNA-bd_sf"/>
</dbReference>
<dbReference type="PRINTS" id="PR00033">
    <property type="entry name" value="HTHASNC"/>
</dbReference>
<dbReference type="EMBL" id="REFJ01000001">
    <property type="protein sequence ID" value="RMA82759.1"/>
    <property type="molecule type" value="Genomic_DNA"/>
</dbReference>
<dbReference type="PANTHER" id="PTHR30154">
    <property type="entry name" value="LEUCINE-RESPONSIVE REGULATORY PROTEIN"/>
    <property type="match status" value="1"/>
</dbReference>
<organism evidence="5 6">
    <name type="scientific">Umboniibacter marinipuniceus</name>
    <dbReference type="NCBI Taxonomy" id="569599"/>
    <lineage>
        <taxon>Bacteria</taxon>
        <taxon>Pseudomonadati</taxon>
        <taxon>Pseudomonadota</taxon>
        <taxon>Gammaproteobacteria</taxon>
        <taxon>Cellvibrionales</taxon>
        <taxon>Cellvibrionaceae</taxon>
        <taxon>Umboniibacter</taxon>
    </lineage>
</organism>
<dbReference type="Proteomes" id="UP000267187">
    <property type="component" value="Unassembled WGS sequence"/>
</dbReference>
<reference evidence="5 6" key="1">
    <citation type="submission" date="2018-10" db="EMBL/GenBank/DDBJ databases">
        <title>Genomic Encyclopedia of Type Strains, Phase IV (KMG-IV): sequencing the most valuable type-strain genomes for metagenomic binning, comparative biology and taxonomic classification.</title>
        <authorList>
            <person name="Goeker M."/>
        </authorList>
    </citation>
    <scope>NUCLEOTIDE SEQUENCE [LARGE SCALE GENOMIC DNA]</scope>
    <source>
        <strain evidence="5 6">DSM 25080</strain>
    </source>
</reference>
<keyword evidence="3" id="KW-0804">Transcription</keyword>
<keyword evidence="2" id="KW-0238">DNA-binding</keyword>
<dbReference type="InterPro" id="IPR019887">
    <property type="entry name" value="Tscrpt_reg_AsnC/Lrp_C"/>
</dbReference>
<evidence type="ECO:0000256" key="2">
    <source>
        <dbReference type="ARBA" id="ARBA00023125"/>
    </source>
</evidence>
<dbReference type="PROSITE" id="PS00519">
    <property type="entry name" value="HTH_ASNC_1"/>
    <property type="match status" value="1"/>
</dbReference>
<dbReference type="RefSeq" id="WP_121876065.1">
    <property type="nucleotide sequence ID" value="NZ_REFJ01000001.1"/>
</dbReference>
<accession>A0A3M0AGR8</accession>
<protein>
    <submittedName>
        <fullName evidence="5">AsnC family transcriptional regulator</fullName>
    </submittedName>
</protein>
<dbReference type="PANTHER" id="PTHR30154:SF34">
    <property type="entry name" value="TRANSCRIPTIONAL REGULATOR AZLB"/>
    <property type="match status" value="1"/>
</dbReference>
<comment type="caution">
    <text evidence="5">The sequence shown here is derived from an EMBL/GenBank/DDBJ whole genome shotgun (WGS) entry which is preliminary data.</text>
</comment>
<name>A0A3M0AGR8_9GAMM</name>
<keyword evidence="1" id="KW-0805">Transcription regulation</keyword>
<evidence type="ECO:0000313" key="6">
    <source>
        <dbReference type="Proteomes" id="UP000267187"/>
    </source>
</evidence>
<dbReference type="GO" id="GO:0043565">
    <property type="term" value="F:sequence-specific DNA binding"/>
    <property type="evidence" value="ECO:0007669"/>
    <property type="project" value="InterPro"/>
</dbReference>
<dbReference type="GO" id="GO:0005829">
    <property type="term" value="C:cytosol"/>
    <property type="evidence" value="ECO:0007669"/>
    <property type="project" value="TreeGrafter"/>
</dbReference>
<dbReference type="AlphaFoldDB" id="A0A3M0AGR8"/>
<dbReference type="SUPFAM" id="SSF54909">
    <property type="entry name" value="Dimeric alpha+beta barrel"/>
    <property type="match status" value="1"/>
</dbReference>
<dbReference type="InterPro" id="IPR036390">
    <property type="entry name" value="WH_DNA-bd_sf"/>
</dbReference>
<dbReference type="PROSITE" id="PS50956">
    <property type="entry name" value="HTH_ASNC_2"/>
    <property type="match status" value="1"/>
</dbReference>
<dbReference type="InterPro" id="IPR011008">
    <property type="entry name" value="Dimeric_a/b-barrel"/>
</dbReference>
<dbReference type="SMART" id="SM00344">
    <property type="entry name" value="HTH_ASNC"/>
    <property type="match status" value="1"/>
</dbReference>
<dbReference type="InterPro" id="IPR019885">
    <property type="entry name" value="Tscrpt_reg_HTH_AsnC-type_CS"/>
</dbReference>
<evidence type="ECO:0000259" key="4">
    <source>
        <dbReference type="PROSITE" id="PS50956"/>
    </source>
</evidence>
<dbReference type="InterPro" id="IPR000485">
    <property type="entry name" value="AsnC-type_HTH_dom"/>
</dbReference>
<evidence type="ECO:0000313" key="5">
    <source>
        <dbReference type="EMBL" id="RMA82759.1"/>
    </source>
</evidence>
<dbReference type="Pfam" id="PF13412">
    <property type="entry name" value="HTH_24"/>
    <property type="match status" value="1"/>
</dbReference>
<dbReference type="InterPro" id="IPR019888">
    <property type="entry name" value="Tscrpt_reg_AsnC-like"/>
</dbReference>
<keyword evidence="6" id="KW-1185">Reference proteome</keyword>
<dbReference type="Gene3D" id="3.30.70.920">
    <property type="match status" value="1"/>
</dbReference>
<dbReference type="OrthoDB" id="166264at2"/>
<sequence length="158" mass="17930">MDKLDKKILSILQTDGSITNIELAERVGLSPTPCARRVKQLEEAGYIAKCVMLLDRKRLGLGLTAYLHVVLERHTRDHFERFETALEQFDEVVECALITGQDADYLLKVVVPDLDYYQRFLLNNLTEIEGVKGVQSSFVLQTPISSTQLPLKHLTDEL</sequence>
<dbReference type="GO" id="GO:0043200">
    <property type="term" value="P:response to amino acid"/>
    <property type="evidence" value="ECO:0007669"/>
    <property type="project" value="TreeGrafter"/>
</dbReference>
<dbReference type="Gene3D" id="1.10.10.10">
    <property type="entry name" value="Winged helix-like DNA-binding domain superfamily/Winged helix DNA-binding domain"/>
    <property type="match status" value="1"/>
</dbReference>
<evidence type="ECO:0000256" key="1">
    <source>
        <dbReference type="ARBA" id="ARBA00023015"/>
    </source>
</evidence>
<proteinExistence type="predicted"/>
<evidence type="ECO:0000256" key="3">
    <source>
        <dbReference type="ARBA" id="ARBA00023163"/>
    </source>
</evidence>
<dbReference type="SUPFAM" id="SSF46785">
    <property type="entry name" value="Winged helix' DNA-binding domain"/>
    <property type="match status" value="1"/>
</dbReference>
<dbReference type="Pfam" id="PF01037">
    <property type="entry name" value="AsnC_trans_reg"/>
    <property type="match status" value="1"/>
</dbReference>